<gene>
    <name evidence="2" type="ORF">Scep_002169</name>
</gene>
<dbReference type="AlphaFoldDB" id="A0AAP0L9I9"/>
<accession>A0AAP0L9I9</accession>
<keyword evidence="3" id="KW-1185">Reference proteome</keyword>
<name>A0AAP0L9I9_9MAGN</name>
<dbReference type="EMBL" id="JBBNAG010000001">
    <property type="protein sequence ID" value="KAK9166978.1"/>
    <property type="molecule type" value="Genomic_DNA"/>
</dbReference>
<evidence type="ECO:0000313" key="3">
    <source>
        <dbReference type="Proteomes" id="UP001419268"/>
    </source>
</evidence>
<evidence type="ECO:0000256" key="1">
    <source>
        <dbReference type="SAM" id="MobiDB-lite"/>
    </source>
</evidence>
<evidence type="ECO:0000313" key="2">
    <source>
        <dbReference type="EMBL" id="KAK9166978.1"/>
    </source>
</evidence>
<reference evidence="2 3" key="1">
    <citation type="submission" date="2024-01" db="EMBL/GenBank/DDBJ databases">
        <title>Genome assemblies of Stephania.</title>
        <authorList>
            <person name="Yang L."/>
        </authorList>
    </citation>
    <scope>NUCLEOTIDE SEQUENCE [LARGE SCALE GENOMIC DNA]</scope>
    <source>
        <strain evidence="2">JXDWG</strain>
        <tissue evidence="2">Leaf</tissue>
    </source>
</reference>
<protein>
    <submittedName>
        <fullName evidence="2">Uncharacterized protein</fullName>
    </submittedName>
</protein>
<sequence>MALLSIAFHKWVFDGIGKRIRGEVDLFKEINESIEWHPGIFYTLSGSYAILASIALSHLACTIKGMGSRLVAVSSLLTMEEAFGFVEKNTRSRSPDARYKPGGVRSTFSNV</sequence>
<feature type="region of interest" description="Disordered" evidence="1">
    <location>
        <begin position="92"/>
        <end position="111"/>
    </location>
</feature>
<dbReference type="Proteomes" id="UP001419268">
    <property type="component" value="Unassembled WGS sequence"/>
</dbReference>
<proteinExistence type="predicted"/>
<comment type="caution">
    <text evidence="2">The sequence shown here is derived from an EMBL/GenBank/DDBJ whole genome shotgun (WGS) entry which is preliminary data.</text>
</comment>
<organism evidence="2 3">
    <name type="scientific">Stephania cephalantha</name>
    <dbReference type="NCBI Taxonomy" id="152367"/>
    <lineage>
        <taxon>Eukaryota</taxon>
        <taxon>Viridiplantae</taxon>
        <taxon>Streptophyta</taxon>
        <taxon>Embryophyta</taxon>
        <taxon>Tracheophyta</taxon>
        <taxon>Spermatophyta</taxon>
        <taxon>Magnoliopsida</taxon>
        <taxon>Ranunculales</taxon>
        <taxon>Menispermaceae</taxon>
        <taxon>Menispermoideae</taxon>
        <taxon>Cissampelideae</taxon>
        <taxon>Stephania</taxon>
    </lineage>
</organism>